<proteinExistence type="predicted"/>
<name>A0ABW6BX53_9BACT</name>
<feature type="domain" description="EF-hand" evidence="1">
    <location>
        <begin position="131"/>
        <end position="166"/>
    </location>
</feature>
<dbReference type="Gene3D" id="1.10.238.10">
    <property type="entry name" value="EF-hand"/>
    <property type="match status" value="2"/>
</dbReference>
<dbReference type="InterPro" id="IPR018247">
    <property type="entry name" value="EF_Hand_1_Ca_BS"/>
</dbReference>
<organism evidence="2 3">
    <name type="scientific">Pontibacter toksunensis</name>
    <dbReference type="NCBI Taxonomy" id="1332631"/>
    <lineage>
        <taxon>Bacteria</taxon>
        <taxon>Pseudomonadati</taxon>
        <taxon>Bacteroidota</taxon>
        <taxon>Cytophagia</taxon>
        <taxon>Cytophagales</taxon>
        <taxon>Hymenobacteraceae</taxon>
        <taxon>Pontibacter</taxon>
    </lineage>
</organism>
<dbReference type="EMBL" id="JBHUOX010000012">
    <property type="protein sequence ID" value="MFD3001945.1"/>
    <property type="molecule type" value="Genomic_DNA"/>
</dbReference>
<dbReference type="Proteomes" id="UP001597641">
    <property type="component" value="Unassembled WGS sequence"/>
</dbReference>
<dbReference type="SUPFAM" id="SSF47473">
    <property type="entry name" value="EF-hand"/>
    <property type="match status" value="1"/>
</dbReference>
<dbReference type="PROSITE" id="PS50222">
    <property type="entry name" value="EF_HAND_2"/>
    <property type="match status" value="1"/>
</dbReference>
<keyword evidence="3" id="KW-1185">Reference proteome</keyword>
<dbReference type="InterPro" id="IPR002048">
    <property type="entry name" value="EF_hand_dom"/>
</dbReference>
<protein>
    <recommendedName>
        <fullName evidence="1">EF-hand domain-containing protein</fullName>
    </recommendedName>
</protein>
<dbReference type="PROSITE" id="PS00018">
    <property type="entry name" value="EF_HAND_1"/>
    <property type="match status" value="1"/>
</dbReference>
<evidence type="ECO:0000259" key="1">
    <source>
        <dbReference type="PROSITE" id="PS50222"/>
    </source>
</evidence>
<reference evidence="3" key="1">
    <citation type="journal article" date="2019" name="Int. J. Syst. Evol. Microbiol.">
        <title>The Global Catalogue of Microorganisms (GCM) 10K type strain sequencing project: providing services to taxonomists for standard genome sequencing and annotation.</title>
        <authorList>
            <consortium name="The Broad Institute Genomics Platform"/>
            <consortium name="The Broad Institute Genome Sequencing Center for Infectious Disease"/>
            <person name="Wu L."/>
            <person name="Ma J."/>
        </authorList>
    </citation>
    <scope>NUCLEOTIDE SEQUENCE [LARGE SCALE GENOMIC DNA]</scope>
    <source>
        <strain evidence="3">KCTC 23984</strain>
    </source>
</reference>
<sequence length="166" mass="18949">MEAEDGQQNVTKSSFAVTVHAPELDFASFSTIISNGAFFGQIDNNNDAFLNYNELGAAFYGSVNSGIEDWEIEPDEDDWNWFVQFHGLENQTWSDWDTNGDDILQPKEFSKGLEKASFLAEWDIDNDGLLSEEEFTSYLFSRLDHDGNGVLSSNEYVHIFQSEYWL</sequence>
<evidence type="ECO:0000313" key="2">
    <source>
        <dbReference type="EMBL" id="MFD3001945.1"/>
    </source>
</evidence>
<comment type="caution">
    <text evidence="2">The sequence shown here is derived from an EMBL/GenBank/DDBJ whole genome shotgun (WGS) entry which is preliminary data.</text>
</comment>
<dbReference type="RefSeq" id="WP_377486766.1">
    <property type="nucleotide sequence ID" value="NZ_JBHUOX010000012.1"/>
</dbReference>
<evidence type="ECO:0000313" key="3">
    <source>
        <dbReference type="Proteomes" id="UP001597641"/>
    </source>
</evidence>
<gene>
    <name evidence="2" type="ORF">ACFS7Z_16350</name>
</gene>
<dbReference type="InterPro" id="IPR011992">
    <property type="entry name" value="EF-hand-dom_pair"/>
</dbReference>
<accession>A0ABW6BX53</accession>